<accession>A0A8I0GUF6</accession>
<organism evidence="1 2">
    <name type="scientific">Xanthomonas citri pv. citri</name>
    <dbReference type="NCBI Taxonomy" id="611301"/>
    <lineage>
        <taxon>Bacteria</taxon>
        <taxon>Pseudomonadati</taxon>
        <taxon>Pseudomonadota</taxon>
        <taxon>Gammaproteobacteria</taxon>
        <taxon>Lysobacterales</taxon>
        <taxon>Lysobacteraceae</taxon>
        <taxon>Xanthomonas</taxon>
    </lineage>
</organism>
<gene>
    <name evidence="1" type="ORF">GUH15_00040</name>
</gene>
<protein>
    <submittedName>
        <fullName evidence="1">Uncharacterized protein</fullName>
    </submittedName>
</protein>
<dbReference type="Proteomes" id="UP000653002">
    <property type="component" value="Unassembled WGS sequence"/>
</dbReference>
<reference evidence="1" key="1">
    <citation type="submission" date="2020-01" db="EMBL/GenBank/DDBJ databases">
        <authorList>
            <person name="Richard D."/>
        </authorList>
    </citation>
    <scope>NUCLEOTIDE SEQUENCE</scope>
    <source>
        <strain evidence="1">JP541</strain>
    </source>
</reference>
<name>A0A8I0GUF6_XANCI</name>
<sequence>MQNIFTMPQQNIRWIVPEIIRAAITTGMRQAPFYPNIIASDQSINGLQVTMPMVNMSDAAPAKVNEAETIP</sequence>
<dbReference type="AlphaFoldDB" id="A0A8I0GUF6"/>
<comment type="caution">
    <text evidence="1">The sequence shown here is derived from an EMBL/GenBank/DDBJ whole genome shotgun (WGS) entry which is preliminary data.</text>
</comment>
<feature type="non-terminal residue" evidence="1">
    <location>
        <position position="71"/>
    </location>
</feature>
<evidence type="ECO:0000313" key="2">
    <source>
        <dbReference type="Proteomes" id="UP000653002"/>
    </source>
</evidence>
<proteinExistence type="predicted"/>
<evidence type="ECO:0000313" key="1">
    <source>
        <dbReference type="EMBL" id="MBD4334489.1"/>
    </source>
</evidence>
<dbReference type="EMBL" id="JAABFR010000011">
    <property type="protein sequence ID" value="MBD4334489.1"/>
    <property type="molecule type" value="Genomic_DNA"/>
</dbReference>